<keyword evidence="2" id="KW-1185">Reference proteome</keyword>
<organism evidence="1 2">
    <name type="scientific">Rubripirellula obstinata</name>
    <dbReference type="NCBI Taxonomy" id="406547"/>
    <lineage>
        <taxon>Bacteria</taxon>
        <taxon>Pseudomonadati</taxon>
        <taxon>Planctomycetota</taxon>
        <taxon>Planctomycetia</taxon>
        <taxon>Pirellulales</taxon>
        <taxon>Pirellulaceae</taxon>
        <taxon>Rubripirellula</taxon>
    </lineage>
</organism>
<evidence type="ECO:0000313" key="1">
    <source>
        <dbReference type="EMBL" id="KAA1261784.1"/>
    </source>
</evidence>
<accession>A0A5B1CRA8</accession>
<comment type="caution">
    <text evidence="1">The sequence shown here is derived from an EMBL/GenBank/DDBJ whole genome shotgun (WGS) entry which is preliminary data.</text>
</comment>
<name>A0A5B1CRA8_9BACT</name>
<proteinExistence type="predicted"/>
<dbReference type="EMBL" id="VRLW01000001">
    <property type="protein sequence ID" value="KAA1261784.1"/>
    <property type="molecule type" value="Genomic_DNA"/>
</dbReference>
<gene>
    <name evidence="1" type="ORF">LF1_43440</name>
</gene>
<reference evidence="1 2" key="1">
    <citation type="submission" date="2019-08" db="EMBL/GenBank/DDBJ databases">
        <title>Deep-cultivation of Planctomycetes and their phenomic and genomic characterization uncovers novel biology.</title>
        <authorList>
            <person name="Wiegand S."/>
            <person name="Jogler M."/>
            <person name="Boedeker C."/>
            <person name="Pinto D."/>
            <person name="Vollmers J."/>
            <person name="Rivas-Marin E."/>
            <person name="Kohn T."/>
            <person name="Peeters S.H."/>
            <person name="Heuer A."/>
            <person name="Rast P."/>
            <person name="Oberbeckmann S."/>
            <person name="Bunk B."/>
            <person name="Jeske O."/>
            <person name="Meyerdierks A."/>
            <person name="Storesund J.E."/>
            <person name="Kallscheuer N."/>
            <person name="Luecker S."/>
            <person name="Lage O.M."/>
            <person name="Pohl T."/>
            <person name="Merkel B.J."/>
            <person name="Hornburger P."/>
            <person name="Mueller R.-W."/>
            <person name="Bruemmer F."/>
            <person name="Labrenz M."/>
            <person name="Spormann A.M."/>
            <person name="Op Den Camp H."/>
            <person name="Overmann J."/>
            <person name="Amann R."/>
            <person name="Jetten M.S.M."/>
            <person name="Mascher T."/>
            <person name="Medema M.H."/>
            <person name="Devos D.P."/>
            <person name="Kaster A.-K."/>
            <person name="Ovreas L."/>
            <person name="Rohde M."/>
            <person name="Galperin M.Y."/>
            <person name="Jogler C."/>
        </authorList>
    </citation>
    <scope>NUCLEOTIDE SEQUENCE [LARGE SCALE GENOMIC DNA]</scope>
    <source>
        <strain evidence="1 2">LF1</strain>
    </source>
</reference>
<evidence type="ECO:0000313" key="2">
    <source>
        <dbReference type="Proteomes" id="UP000322699"/>
    </source>
</evidence>
<protein>
    <submittedName>
        <fullName evidence="1">Uncharacterized protein</fullName>
    </submittedName>
</protein>
<dbReference type="AlphaFoldDB" id="A0A5B1CRA8"/>
<sequence length="74" mass="8077">MPTRLNKLATLHGVGLNPGGISYVLEPFTTIGVASDARCSLLVVLKHRDVRRGVEVLPLSVDQSLLWLKSRLVV</sequence>
<dbReference type="Proteomes" id="UP000322699">
    <property type="component" value="Unassembled WGS sequence"/>
</dbReference>